<evidence type="ECO:0000313" key="6">
    <source>
        <dbReference type="EMBL" id="SUX44616.1"/>
    </source>
</evidence>
<dbReference type="KEGG" id="cil:EG358_10035"/>
<dbReference type="Gene3D" id="3.40.630.40">
    <property type="entry name" value="Zn-dependent exopeptidases"/>
    <property type="match status" value="1"/>
</dbReference>
<comment type="catalytic activity">
    <reaction evidence="1">
        <text>Hydrolyzes the link between N-acetylmuramoyl residues and L-amino acid residues in certain cell-wall glycopeptides.</text>
        <dbReference type="EC" id="3.5.1.28"/>
    </reaction>
</comment>
<dbReference type="GO" id="GO:0009253">
    <property type="term" value="P:peptidoglycan catabolic process"/>
    <property type="evidence" value="ECO:0007669"/>
    <property type="project" value="InterPro"/>
</dbReference>
<feature type="domain" description="MurNAc-LAA" evidence="4">
    <location>
        <begin position="61"/>
        <end position="179"/>
    </location>
</feature>
<sequence>MILSPLKIFPSAGHNNKDSGAVKNGYREADLTKEARNNIARRSKAEDLIMDEDWETNSQYQSRIKPGKGSVLLDIHFNSAASLASGTECYITATDFNNKNSLSYKMADEICKITAKVLRIPNRGVKSDNLSQHSRIGILHLGAGVSVLWEICFISNSKDMNSYQANKEELMKKVAEILKKYDERIL</sequence>
<dbReference type="GO" id="GO:0030288">
    <property type="term" value="C:outer membrane-bounded periplasmic space"/>
    <property type="evidence" value="ECO:0007669"/>
    <property type="project" value="TreeGrafter"/>
</dbReference>
<reference evidence="5 7" key="1">
    <citation type="submission" date="2017-01" db="EMBL/GenBank/DDBJ databases">
        <authorList>
            <person name="Varghese N."/>
            <person name="Submissions S."/>
        </authorList>
    </citation>
    <scope>NUCLEOTIDE SEQUENCE [LARGE SCALE GENOMIC DNA]</scope>
    <source>
        <strain evidence="5 7">ATCC 27950</strain>
    </source>
</reference>
<dbReference type="EMBL" id="FTMF01000003">
    <property type="protein sequence ID" value="SIQ21927.1"/>
    <property type="molecule type" value="Genomic_DNA"/>
</dbReference>
<dbReference type="EMBL" id="UFVS01000001">
    <property type="protein sequence ID" value="SUX44616.1"/>
    <property type="molecule type" value="Genomic_DNA"/>
</dbReference>
<evidence type="ECO:0000256" key="2">
    <source>
        <dbReference type="ARBA" id="ARBA00011901"/>
    </source>
</evidence>
<protein>
    <recommendedName>
        <fullName evidence="2">N-acetylmuramoyl-L-alanine amidase</fullName>
        <ecNumber evidence="2">3.5.1.28</ecNumber>
    </recommendedName>
</protein>
<reference evidence="6 8" key="2">
    <citation type="submission" date="2018-06" db="EMBL/GenBank/DDBJ databases">
        <authorList>
            <consortium name="Pathogen Informatics"/>
            <person name="Doyle S."/>
        </authorList>
    </citation>
    <scope>NUCLEOTIDE SEQUENCE [LARGE SCALE GENOMIC DNA]</scope>
    <source>
        <strain evidence="6 8">NCTC13560</strain>
    </source>
</reference>
<dbReference type="OrthoDB" id="957753at2"/>
<gene>
    <name evidence="6" type="ORF">NCTC13560_02631</name>
    <name evidence="5" type="ORF">SAMN05421682_103206</name>
</gene>
<evidence type="ECO:0000256" key="1">
    <source>
        <dbReference type="ARBA" id="ARBA00001561"/>
    </source>
</evidence>
<dbReference type="EC" id="3.5.1.28" evidence="2"/>
<dbReference type="Pfam" id="PF01520">
    <property type="entry name" value="Amidase_3"/>
    <property type="match status" value="1"/>
</dbReference>
<dbReference type="GO" id="GO:0008745">
    <property type="term" value="F:N-acetylmuramoyl-L-alanine amidase activity"/>
    <property type="evidence" value="ECO:0007669"/>
    <property type="project" value="UniProtKB-EC"/>
</dbReference>
<proteinExistence type="predicted"/>
<dbReference type="Proteomes" id="UP000255231">
    <property type="component" value="Unassembled WGS sequence"/>
</dbReference>
<dbReference type="InterPro" id="IPR050695">
    <property type="entry name" value="N-acetylmuramoyl_amidase_3"/>
</dbReference>
<dbReference type="SUPFAM" id="SSF53187">
    <property type="entry name" value="Zn-dependent exopeptidases"/>
    <property type="match status" value="1"/>
</dbReference>
<name>A0A381FDG2_9FLAO</name>
<evidence type="ECO:0000259" key="4">
    <source>
        <dbReference type="SMART" id="SM00646"/>
    </source>
</evidence>
<dbReference type="InterPro" id="IPR002508">
    <property type="entry name" value="MurNAc-LAA_cat"/>
</dbReference>
<keyword evidence="3" id="KW-0378">Hydrolase</keyword>
<dbReference type="RefSeq" id="WP_076559163.1">
    <property type="nucleotide sequence ID" value="NZ_CP033929.1"/>
</dbReference>
<evidence type="ECO:0000256" key="3">
    <source>
        <dbReference type="ARBA" id="ARBA00022801"/>
    </source>
</evidence>
<dbReference type="AlphaFoldDB" id="A0A381FDG2"/>
<organism evidence="6 8">
    <name type="scientific">Chryseobacterium indoltheticum</name>
    <dbReference type="NCBI Taxonomy" id="254"/>
    <lineage>
        <taxon>Bacteria</taxon>
        <taxon>Pseudomonadati</taxon>
        <taxon>Bacteroidota</taxon>
        <taxon>Flavobacteriia</taxon>
        <taxon>Flavobacteriales</taxon>
        <taxon>Weeksellaceae</taxon>
        <taxon>Chryseobacterium group</taxon>
        <taxon>Chryseobacterium</taxon>
    </lineage>
</organism>
<dbReference type="PANTHER" id="PTHR30404">
    <property type="entry name" value="N-ACETYLMURAMOYL-L-ALANINE AMIDASE"/>
    <property type="match status" value="1"/>
</dbReference>
<evidence type="ECO:0000313" key="8">
    <source>
        <dbReference type="Proteomes" id="UP000255231"/>
    </source>
</evidence>
<accession>A0A381FDG2</accession>
<evidence type="ECO:0000313" key="7">
    <source>
        <dbReference type="Proteomes" id="UP000185725"/>
    </source>
</evidence>
<dbReference type="GeneID" id="303674036"/>
<dbReference type="PANTHER" id="PTHR30404:SF0">
    <property type="entry name" value="N-ACETYLMURAMOYL-L-ALANINE AMIDASE AMIC"/>
    <property type="match status" value="1"/>
</dbReference>
<dbReference type="Proteomes" id="UP000185725">
    <property type="component" value="Unassembled WGS sequence"/>
</dbReference>
<dbReference type="SMART" id="SM00646">
    <property type="entry name" value="Ami_3"/>
    <property type="match status" value="1"/>
</dbReference>
<evidence type="ECO:0000313" key="5">
    <source>
        <dbReference type="EMBL" id="SIQ21927.1"/>
    </source>
</evidence>
<dbReference type="CDD" id="cd02696">
    <property type="entry name" value="MurNAc-LAA"/>
    <property type="match status" value="1"/>
</dbReference>
<keyword evidence="7" id="KW-1185">Reference proteome</keyword>